<evidence type="ECO:0000313" key="2">
    <source>
        <dbReference type="Proteomes" id="UP000002039"/>
    </source>
</evidence>
<sequence length="114" mass="12778">MREELQIELLRVTVSETKLSLSSSLNDHMRSYITVLTERRGSVTTVVRRAGNRLDADAPVSRRDDISLQSMATFTAVIREAEEDVMMRVMLLQLIDTVTFNLAFLTVTEAAATS</sequence>
<proteinExistence type="predicted"/>
<dbReference type="RefSeq" id="XP_045276430.1">
    <property type="nucleotide sequence ID" value="XM_045420296.1"/>
</dbReference>
<evidence type="ECO:0000313" key="1">
    <source>
        <dbReference type="EMBL" id="EEQ89528.1"/>
    </source>
</evidence>
<gene>
    <name evidence="1" type="ORF">BDCG_04648</name>
</gene>
<dbReference type="EMBL" id="EQ999976">
    <property type="protein sequence ID" value="EEQ89528.1"/>
    <property type="molecule type" value="Genomic_DNA"/>
</dbReference>
<reference evidence="2" key="1">
    <citation type="journal article" date="2015" name="PLoS Genet.">
        <title>The dynamic genome and transcriptome of the human fungal pathogen Blastomyces and close relative Emmonsia.</title>
        <authorList>
            <person name="Munoz J.F."/>
            <person name="Gauthier G.M."/>
            <person name="Desjardins C.A."/>
            <person name="Gallo J.E."/>
            <person name="Holder J."/>
            <person name="Sullivan T.D."/>
            <person name="Marty A.J."/>
            <person name="Carmen J.C."/>
            <person name="Chen Z."/>
            <person name="Ding L."/>
            <person name="Gujja S."/>
            <person name="Magrini V."/>
            <person name="Misas E."/>
            <person name="Mitreva M."/>
            <person name="Priest M."/>
            <person name="Saif S."/>
            <person name="Whiston E.A."/>
            <person name="Young S."/>
            <person name="Zeng Q."/>
            <person name="Goldman W.E."/>
            <person name="Mardis E.R."/>
            <person name="Taylor J.W."/>
            <person name="McEwen J.G."/>
            <person name="Clay O.K."/>
            <person name="Klein B.S."/>
            <person name="Cuomo C.A."/>
        </authorList>
    </citation>
    <scope>NUCLEOTIDE SEQUENCE [LARGE SCALE GENOMIC DNA]</scope>
    <source>
        <strain evidence="2">ER-3 / ATCC MYA-2586</strain>
    </source>
</reference>
<protein>
    <submittedName>
        <fullName evidence="1">Uncharacterized protein</fullName>
    </submittedName>
</protein>
<accession>A0ABP2EZ12</accession>
<dbReference type="GeneID" id="69026759"/>
<dbReference type="Proteomes" id="UP000002039">
    <property type="component" value="Unassembled WGS sequence"/>
</dbReference>
<name>A0ABP2EZ12_AJEDR</name>
<organism evidence="1 2">
    <name type="scientific">Ajellomyces dermatitidis (strain ER-3 / ATCC MYA-2586)</name>
    <name type="common">Blastomyces dermatitidis</name>
    <dbReference type="NCBI Taxonomy" id="559297"/>
    <lineage>
        <taxon>Eukaryota</taxon>
        <taxon>Fungi</taxon>
        <taxon>Dikarya</taxon>
        <taxon>Ascomycota</taxon>
        <taxon>Pezizomycotina</taxon>
        <taxon>Eurotiomycetes</taxon>
        <taxon>Eurotiomycetidae</taxon>
        <taxon>Onygenales</taxon>
        <taxon>Ajellomycetaceae</taxon>
        <taxon>Blastomyces</taxon>
    </lineage>
</organism>
<keyword evidence="2" id="KW-1185">Reference proteome</keyword>